<organism evidence="1 2">
    <name type="scientific">Prorocentrum cordatum</name>
    <dbReference type="NCBI Taxonomy" id="2364126"/>
    <lineage>
        <taxon>Eukaryota</taxon>
        <taxon>Sar</taxon>
        <taxon>Alveolata</taxon>
        <taxon>Dinophyceae</taxon>
        <taxon>Prorocentrales</taxon>
        <taxon>Prorocentraceae</taxon>
        <taxon>Prorocentrum</taxon>
    </lineage>
</organism>
<evidence type="ECO:0000313" key="2">
    <source>
        <dbReference type="Proteomes" id="UP001189429"/>
    </source>
</evidence>
<comment type="caution">
    <text evidence="1">The sequence shown here is derived from an EMBL/GenBank/DDBJ whole genome shotgun (WGS) entry which is preliminary data.</text>
</comment>
<evidence type="ECO:0000313" key="1">
    <source>
        <dbReference type="EMBL" id="CAK0863575.1"/>
    </source>
</evidence>
<accession>A0ABN9UW52</accession>
<keyword evidence="2" id="KW-1185">Reference proteome</keyword>
<sequence>MALQLAGSGKVVIVTDGRMSSGGRQQGPDQPWQRLAFSELWELIFKKGEGRGQLQSSVLSAHWEGDCPDAEKVEAPKRLKPSIQLVANPNGQGVRRYWKVGQLLAPAVALCCLGAGAGPEAWQLRGRLLEVHLAILLGLRRPPGTHGGAAAGGDDAGVGGLAGFAGVRQADSRVRQRPPAGDLAPAARDDVHVLPLRRGLVGRR</sequence>
<reference evidence="1" key="1">
    <citation type="submission" date="2023-10" db="EMBL/GenBank/DDBJ databases">
        <authorList>
            <person name="Chen Y."/>
            <person name="Shah S."/>
            <person name="Dougan E. K."/>
            <person name="Thang M."/>
            <person name="Chan C."/>
        </authorList>
    </citation>
    <scope>NUCLEOTIDE SEQUENCE [LARGE SCALE GENOMIC DNA]</scope>
</reference>
<gene>
    <name evidence="1" type="ORF">PCOR1329_LOCUS51679</name>
</gene>
<proteinExistence type="predicted"/>
<name>A0ABN9UW52_9DINO</name>
<feature type="non-terminal residue" evidence="1">
    <location>
        <position position="204"/>
    </location>
</feature>
<dbReference type="EMBL" id="CAUYUJ010016276">
    <property type="protein sequence ID" value="CAK0863575.1"/>
    <property type="molecule type" value="Genomic_DNA"/>
</dbReference>
<protein>
    <submittedName>
        <fullName evidence="1">Uncharacterized protein</fullName>
    </submittedName>
</protein>
<dbReference type="Proteomes" id="UP001189429">
    <property type="component" value="Unassembled WGS sequence"/>
</dbReference>